<reference evidence="5" key="1">
    <citation type="submission" date="2022-11" db="EMBL/GenBank/DDBJ databases">
        <title>Complete genome sequence of Veillonella rogosae KCOM 3468 isolated from human Subgingival dental plaque of Chronic peridontitis Lesion.</title>
        <authorList>
            <person name="Park S.-N."/>
            <person name="Lim Y.K."/>
            <person name="Kook J.-K."/>
        </authorList>
    </citation>
    <scope>NUCLEOTIDE SEQUENCE</scope>
    <source>
        <strain evidence="5">KCOM 3468</strain>
    </source>
</reference>
<dbReference type="PANTHER" id="PTHR16301:SF20">
    <property type="entry name" value="IMPACT FAMILY MEMBER YIGZ"/>
    <property type="match status" value="1"/>
</dbReference>
<dbReference type="InterPro" id="IPR015796">
    <property type="entry name" value="Impact_YigZ-like"/>
</dbReference>
<dbReference type="GO" id="GO:0006446">
    <property type="term" value="P:regulation of translational initiation"/>
    <property type="evidence" value="ECO:0007669"/>
    <property type="project" value="TreeGrafter"/>
</dbReference>
<dbReference type="Pfam" id="PF09186">
    <property type="entry name" value="DUF1949"/>
    <property type="match status" value="1"/>
</dbReference>
<dbReference type="InterPro" id="IPR020569">
    <property type="entry name" value="UPF0029_Impact_CS"/>
</dbReference>
<evidence type="ECO:0000259" key="3">
    <source>
        <dbReference type="Pfam" id="PF01205"/>
    </source>
</evidence>
<dbReference type="EMBL" id="CP110418">
    <property type="protein sequence ID" value="UZG50384.1"/>
    <property type="molecule type" value="Genomic_DNA"/>
</dbReference>
<dbReference type="NCBIfam" id="TIGR00257">
    <property type="entry name" value="IMPACT_YIGZ"/>
    <property type="match status" value="1"/>
</dbReference>
<gene>
    <name evidence="5" type="ORF">OKW85_06645</name>
</gene>
<organism evidence="5 6">
    <name type="scientific">Veillonella rogosae</name>
    <dbReference type="NCBI Taxonomy" id="423477"/>
    <lineage>
        <taxon>Bacteria</taxon>
        <taxon>Bacillati</taxon>
        <taxon>Bacillota</taxon>
        <taxon>Negativicutes</taxon>
        <taxon>Veillonellales</taxon>
        <taxon>Veillonellaceae</taxon>
        <taxon>Veillonella</taxon>
    </lineage>
</organism>
<evidence type="ECO:0000259" key="4">
    <source>
        <dbReference type="Pfam" id="PF09186"/>
    </source>
</evidence>
<dbReference type="InterPro" id="IPR035647">
    <property type="entry name" value="EFG_III/V"/>
</dbReference>
<dbReference type="InterPro" id="IPR023582">
    <property type="entry name" value="Impact"/>
</dbReference>
<evidence type="ECO:0000256" key="1">
    <source>
        <dbReference type="ARBA" id="ARBA00007665"/>
    </source>
</evidence>
<name>A0AA47AF04_9FIRM</name>
<dbReference type="InterPro" id="IPR036956">
    <property type="entry name" value="Impact_N_sf"/>
</dbReference>
<dbReference type="PROSITE" id="PS00910">
    <property type="entry name" value="UPF0029"/>
    <property type="match status" value="1"/>
</dbReference>
<dbReference type="RefSeq" id="WP_265137572.1">
    <property type="nucleotide sequence ID" value="NZ_CP110418.1"/>
</dbReference>
<evidence type="ECO:0000313" key="5">
    <source>
        <dbReference type="EMBL" id="UZG50384.1"/>
    </source>
</evidence>
<evidence type="ECO:0000256" key="2">
    <source>
        <dbReference type="SAM" id="MobiDB-lite"/>
    </source>
</evidence>
<dbReference type="AlphaFoldDB" id="A0AA47AF04"/>
<dbReference type="KEGG" id="vrg:OKW85_06645"/>
<dbReference type="Gene3D" id="3.30.230.30">
    <property type="entry name" value="Impact, N-terminal domain"/>
    <property type="match status" value="1"/>
</dbReference>
<dbReference type="InterPro" id="IPR020568">
    <property type="entry name" value="Ribosomal_Su5_D2-typ_SF"/>
</dbReference>
<comment type="similarity">
    <text evidence="1">Belongs to the IMPACT family.</text>
</comment>
<feature type="domain" description="UPF0029" evidence="4">
    <location>
        <begin position="147"/>
        <end position="199"/>
    </location>
</feature>
<feature type="region of interest" description="Disordered" evidence="2">
    <location>
        <begin position="65"/>
        <end position="86"/>
    </location>
</feature>
<evidence type="ECO:0000313" key="6">
    <source>
        <dbReference type="Proteomes" id="UP001164244"/>
    </source>
</evidence>
<feature type="domain" description="Impact N-terminal" evidence="3">
    <location>
        <begin position="26"/>
        <end position="130"/>
    </location>
</feature>
<proteinExistence type="inferred from homology"/>
<accession>A0AA47AF04</accession>
<dbReference type="SUPFAM" id="SSF54980">
    <property type="entry name" value="EF-G C-terminal domain-like"/>
    <property type="match status" value="1"/>
</dbReference>
<sequence>MPESMSPTVEFTSVAKEFRHEYIVDKSRFITTIYPCTTEEEAQAFIGRINKEFWDATHNCTAYALGPKQEQQRSSDNGEPSGTAGKPMLEVLKKTGVTNVAVVVTRYFGGIKLGAGGLIRAYSHSVAETLRLAPKELHTTRTQLQATIDYSLYGAVERFVQDQKLHYEANFGEHVTVTILVPPTDVEGIQKELQDMSHGTADCTILDSIEVVLPLDESSNQ</sequence>
<dbReference type="GO" id="GO:0005737">
    <property type="term" value="C:cytoplasm"/>
    <property type="evidence" value="ECO:0007669"/>
    <property type="project" value="TreeGrafter"/>
</dbReference>
<protein>
    <submittedName>
        <fullName evidence="5">YigZ family protein</fullName>
    </submittedName>
</protein>
<dbReference type="SUPFAM" id="SSF54211">
    <property type="entry name" value="Ribosomal protein S5 domain 2-like"/>
    <property type="match status" value="1"/>
</dbReference>
<dbReference type="PANTHER" id="PTHR16301">
    <property type="entry name" value="IMPACT-RELATED"/>
    <property type="match status" value="1"/>
</dbReference>
<dbReference type="InterPro" id="IPR001498">
    <property type="entry name" value="Impact_N"/>
</dbReference>
<dbReference type="Gene3D" id="3.30.70.240">
    <property type="match status" value="1"/>
</dbReference>
<dbReference type="InterPro" id="IPR015269">
    <property type="entry name" value="UPF0029_Impact_C"/>
</dbReference>
<dbReference type="Pfam" id="PF01205">
    <property type="entry name" value="Impact_N"/>
    <property type="match status" value="1"/>
</dbReference>
<dbReference type="Proteomes" id="UP001164244">
    <property type="component" value="Chromosome"/>
</dbReference>